<dbReference type="SUPFAM" id="SSF52540">
    <property type="entry name" value="P-loop containing nucleoside triphosphate hydrolases"/>
    <property type="match status" value="1"/>
</dbReference>
<proteinExistence type="predicted"/>
<feature type="domain" description="AAA" evidence="2">
    <location>
        <begin position="16"/>
        <end position="187"/>
    </location>
</feature>
<feature type="compositionally biased region" description="Basic and acidic residues" evidence="1">
    <location>
        <begin position="356"/>
        <end position="367"/>
    </location>
</feature>
<dbReference type="Pfam" id="PF13614">
    <property type="entry name" value="AAA_31"/>
    <property type="match status" value="1"/>
</dbReference>
<evidence type="ECO:0000256" key="1">
    <source>
        <dbReference type="SAM" id="MobiDB-lite"/>
    </source>
</evidence>
<dbReference type="PANTHER" id="PTHR13696">
    <property type="entry name" value="P-LOOP CONTAINING NUCLEOSIDE TRIPHOSPHATE HYDROLASE"/>
    <property type="match status" value="1"/>
</dbReference>
<dbReference type="RefSeq" id="WP_382208928.1">
    <property type="nucleotide sequence ID" value="NZ_JBHSZH010000004.1"/>
</dbReference>
<organism evidence="3 4">
    <name type="scientific">Halorussus caseinilyticus</name>
    <dbReference type="NCBI Taxonomy" id="3034025"/>
    <lineage>
        <taxon>Archaea</taxon>
        <taxon>Methanobacteriati</taxon>
        <taxon>Methanobacteriota</taxon>
        <taxon>Stenosarchaea group</taxon>
        <taxon>Halobacteria</taxon>
        <taxon>Halobacteriales</taxon>
        <taxon>Haladaptataceae</taxon>
        <taxon>Halorussus</taxon>
    </lineage>
</organism>
<dbReference type="InterPro" id="IPR027417">
    <property type="entry name" value="P-loop_NTPase"/>
</dbReference>
<dbReference type="Pfam" id="PF25925">
    <property type="entry name" value="DUF7970"/>
    <property type="match status" value="1"/>
</dbReference>
<name>A0ABD5WJW6_9EURY</name>
<gene>
    <name evidence="3" type="ORF">ACFQJ6_04000</name>
</gene>
<feature type="compositionally biased region" description="Acidic residues" evidence="1">
    <location>
        <begin position="333"/>
        <end position="355"/>
    </location>
</feature>
<dbReference type="Proteomes" id="UP001596407">
    <property type="component" value="Unassembled WGS sequence"/>
</dbReference>
<evidence type="ECO:0000259" key="2">
    <source>
        <dbReference type="Pfam" id="PF13614"/>
    </source>
</evidence>
<protein>
    <submittedName>
        <fullName evidence="3">ParA family protein</fullName>
    </submittedName>
</protein>
<reference evidence="3 4" key="1">
    <citation type="journal article" date="2019" name="Int. J. Syst. Evol. Microbiol.">
        <title>The Global Catalogue of Microorganisms (GCM) 10K type strain sequencing project: providing services to taxonomists for standard genome sequencing and annotation.</title>
        <authorList>
            <consortium name="The Broad Institute Genomics Platform"/>
            <consortium name="The Broad Institute Genome Sequencing Center for Infectious Disease"/>
            <person name="Wu L."/>
            <person name="Ma J."/>
        </authorList>
    </citation>
    <scope>NUCLEOTIDE SEQUENCE [LARGE SCALE GENOMIC DNA]</scope>
    <source>
        <strain evidence="3 4">DT72</strain>
    </source>
</reference>
<dbReference type="InterPro" id="IPR050678">
    <property type="entry name" value="DNA_Partitioning_ATPase"/>
</dbReference>
<dbReference type="InterPro" id="IPR058276">
    <property type="entry name" value="DUF7970"/>
</dbReference>
<accession>A0ABD5WJW6</accession>
<dbReference type="AlphaFoldDB" id="A0ABD5WJW6"/>
<comment type="caution">
    <text evidence="3">The sequence shown here is derived from an EMBL/GenBank/DDBJ whole genome shotgun (WGS) entry which is preliminary data.</text>
</comment>
<dbReference type="InterPro" id="IPR025669">
    <property type="entry name" value="AAA_dom"/>
</dbReference>
<sequence length="459" mass="50590">MSETKSSPGHEPRAVCLPMLKGGFGKSIFANTLGGVLGDVRGHDVLVADLDPAGHLSTGLGYYTREDEDALDLGDVLLEDASPEDIIKQPGYGFDFIPSVNLETVTEDLSRDSVMASDMRLKQDLVDPLLGDEYEYILFDIPGSRNKLVNNAVVAAPNAILPLKPVPEALNGMRETATKLVGEIRQHIDFEILAVVPNDLRARIDQQTKDRRLLEAMNTQEQFAAYLLAGRDGVDPDTGTLPEGVDVAEVLDNHIPPFARVTADEWAAIDADEMDPPKIPIRHSAAFGDAYEERKPVTAYDPECTQIQHFEALAEIIEQGESAMTGFDLGESATDDETEPDETDAIADADGTSEQDDSRQDEKKADDKTEEEETDPRVEPAFPFSDDLRESWYVRDEIVTEFEDAVDFEAKPLLREHGVRNETGREIQDAAIQVAKNNPEELAKVILQDRGIDIEDDEA</sequence>
<evidence type="ECO:0000313" key="3">
    <source>
        <dbReference type="EMBL" id="MFC7079442.1"/>
    </source>
</evidence>
<evidence type="ECO:0000313" key="4">
    <source>
        <dbReference type="Proteomes" id="UP001596407"/>
    </source>
</evidence>
<dbReference type="EMBL" id="JBHSZH010000004">
    <property type="protein sequence ID" value="MFC7079442.1"/>
    <property type="molecule type" value="Genomic_DNA"/>
</dbReference>
<dbReference type="PANTHER" id="PTHR13696:SF99">
    <property type="entry name" value="COBYRINIC ACID AC-DIAMIDE SYNTHASE"/>
    <property type="match status" value="1"/>
</dbReference>
<dbReference type="Gene3D" id="3.40.50.300">
    <property type="entry name" value="P-loop containing nucleotide triphosphate hydrolases"/>
    <property type="match status" value="1"/>
</dbReference>
<keyword evidence="4" id="KW-1185">Reference proteome</keyword>
<feature type="region of interest" description="Disordered" evidence="1">
    <location>
        <begin position="327"/>
        <end position="383"/>
    </location>
</feature>